<evidence type="ECO:0000256" key="2">
    <source>
        <dbReference type="ARBA" id="ARBA00023125"/>
    </source>
</evidence>
<dbReference type="RefSeq" id="WP_064725809.1">
    <property type="nucleotide sequence ID" value="NZ_LJBJ02000028.1"/>
</dbReference>
<keyword evidence="1" id="KW-0805">Transcription regulation</keyword>
<keyword evidence="3" id="KW-0804">Transcription</keyword>
<dbReference type="Pfam" id="PF00440">
    <property type="entry name" value="TetR_N"/>
    <property type="match status" value="1"/>
</dbReference>
<dbReference type="PANTHER" id="PTHR30055:SF238">
    <property type="entry name" value="MYCOFACTOCIN BIOSYNTHESIS TRANSCRIPTIONAL REGULATOR MFTR-RELATED"/>
    <property type="match status" value="1"/>
</dbReference>
<sequence length="215" mass="22921">MSLPDRRAQRRESTHRAISAAALQLIVEQGAEGLSVAELARRAGVSRRTVFNHYSSIEEAAVAQTLWELDELSETIPLPQIPDDAALPVVVARLVEAFVLSPASLELILRLSALSRELRSHPAVAQWGQRTVEHAVGILTERTARLRPGADLLQVRILCLSLVAACAAALDDPARCAGPGGTPSEDMGRLRERTLGALRLLAGLPPDLGAPADSG</sequence>
<reference evidence="6" key="1">
    <citation type="submission" date="2016-06" db="EMBL/GenBank/DDBJ databases">
        <title>Identification of putative biosynthetic pathways for the production of bioactive secondary metabolites by the marine actinomycete Kocuria kristinae RUTW2-3.</title>
        <authorList>
            <person name="Waterworth S.C."/>
            <person name="Walmsley T.A."/>
            <person name="Matongo T."/>
            <person name="Davies-Coleman M.T."/>
            <person name="Dorrington R.A."/>
        </authorList>
    </citation>
    <scope>NUCLEOTIDE SEQUENCE [LARGE SCALE GENOMIC DNA]</scope>
    <source>
        <strain evidence="6">RUTW2-3</strain>
    </source>
</reference>
<comment type="caution">
    <text evidence="6">The sequence shown here is derived from an EMBL/GenBank/DDBJ whole genome shotgun (WGS) entry which is preliminary data.</text>
</comment>
<name>A0A199NQY7_9MICC</name>
<dbReference type="GO" id="GO:0003700">
    <property type="term" value="F:DNA-binding transcription factor activity"/>
    <property type="evidence" value="ECO:0007669"/>
    <property type="project" value="TreeGrafter"/>
</dbReference>
<evidence type="ECO:0000256" key="3">
    <source>
        <dbReference type="ARBA" id="ARBA00023163"/>
    </source>
</evidence>
<dbReference type="SUPFAM" id="SSF46689">
    <property type="entry name" value="Homeodomain-like"/>
    <property type="match status" value="1"/>
</dbReference>
<evidence type="ECO:0000313" key="6">
    <source>
        <dbReference type="EMBL" id="OAX51240.1"/>
    </source>
</evidence>
<feature type="domain" description="HTH tetR-type" evidence="5">
    <location>
        <begin position="12"/>
        <end position="72"/>
    </location>
</feature>
<evidence type="ECO:0000256" key="1">
    <source>
        <dbReference type="ARBA" id="ARBA00023015"/>
    </source>
</evidence>
<organism evidence="6 7">
    <name type="scientific">Rothia kristinae</name>
    <dbReference type="NCBI Taxonomy" id="37923"/>
    <lineage>
        <taxon>Bacteria</taxon>
        <taxon>Bacillati</taxon>
        <taxon>Actinomycetota</taxon>
        <taxon>Actinomycetes</taxon>
        <taxon>Micrococcales</taxon>
        <taxon>Micrococcaceae</taxon>
        <taxon>Rothia</taxon>
    </lineage>
</organism>
<feature type="DNA-binding region" description="H-T-H motif" evidence="4">
    <location>
        <begin position="35"/>
        <end position="54"/>
    </location>
</feature>
<dbReference type="InterPro" id="IPR001647">
    <property type="entry name" value="HTH_TetR"/>
</dbReference>
<dbReference type="Proteomes" id="UP000053171">
    <property type="component" value="Unassembled WGS sequence"/>
</dbReference>
<accession>A0A199NQY7</accession>
<dbReference type="InterPro" id="IPR009057">
    <property type="entry name" value="Homeodomain-like_sf"/>
</dbReference>
<keyword evidence="2 4" id="KW-0238">DNA-binding</keyword>
<dbReference type="EMBL" id="LJBJ02000028">
    <property type="protein sequence ID" value="OAX51240.1"/>
    <property type="molecule type" value="Genomic_DNA"/>
</dbReference>
<dbReference type="PRINTS" id="PR00455">
    <property type="entry name" value="HTHTETR"/>
</dbReference>
<proteinExistence type="predicted"/>
<evidence type="ECO:0000313" key="7">
    <source>
        <dbReference type="Proteomes" id="UP000053171"/>
    </source>
</evidence>
<dbReference type="InterPro" id="IPR050109">
    <property type="entry name" value="HTH-type_TetR-like_transc_reg"/>
</dbReference>
<gene>
    <name evidence="6" type="ORF">AN277_0209900</name>
</gene>
<protein>
    <recommendedName>
        <fullName evidence="5">HTH tetR-type domain-containing protein</fullName>
    </recommendedName>
</protein>
<evidence type="ECO:0000259" key="5">
    <source>
        <dbReference type="PROSITE" id="PS50977"/>
    </source>
</evidence>
<keyword evidence="7" id="KW-1185">Reference proteome</keyword>
<dbReference type="AlphaFoldDB" id="A0A199NQY7"/>
<dbReference type="PANTHER" id="PTHR30055">
    <property type="entry name" value="HTH-TYPE TRANSCRIPTIONAL REGULATOR RUTR"/>
    <property type="match status" value="1"/>
</dbReference>
<dbReference type="GO" id="GO:0000976">
    <property type="term" value="F:transcription cis-regulatory region binding"/>
    <property type="evidence" value="ECO:0007669"/>
    <property type="project" value="TreeGrafter"/>
</dbReference>
<dbReference type="Gene3D" id="1.10.357.10">
    <property type="entry name" value="Tetracycline Repressor, domain 2"/>
    <property type="match status" value="1"/>
</dbReference>
<evidence type="ECO:0000256" key="4">
    <source>
        <dbReference type="PROSITE-ProRule" id="PRU00335"/>
    </source>
</evidence>
<dbReference type="PROSITE" id="PS50977">
    <property type="entry name" value="HTH_TETR_2"/>
    <property type="match status" value="1"/>
</dbReference>